<evidence type="ECO:0000313" key="2">
    <source>
        <dbReference type="Proteomes" id="UP000588277"/>
    </source>
</evidence>
<proteinExistence type="predicted"/>
<accession>A0A7Y0F1W8</accession>
<comment type="caution">
    <text evidence="1">The sequence shown here is derived from an EMBL/GenBank/DDBJ whole genome shotgun (WGS) entry which is preliminary data.</text>
</comment>
<sequence length="75" mass="8543">MGLKTPKQKARVFQMRQQQWKRDRQQTTRSCGKIRYGTELDAKIALASTRRGAVALPLPRRNVAITCVLNAMDTI</sequence>
<dbReference type="EMBL" id="JAAIIH010000001">
    <property type="protein sequence ID" value="NMM99566.1"/>
    <property type="molecule type" value="Genomic_DNA"/>
</dbReference>
<dbReference type="RefSeq" id="WP_169274738.1">
    <property type="nucleotide sequence ID" value="NZ_JAAIIH010000001.1"/>
</dbReference>
<evidence type="ECO:0000313" key="1">
    <source>
        <dbReference type="EMBL" id="NMM99566.1"/>
    </source>
</evidence>
<protein>
    <submittedName>
        <fullName evidence="1">Uncharacterized protein</fullName>
    </submittedName>
</protein>
<organism evidence="1 2">
    <name type="scientific">Bifidobacterium moraviense</name>
    <dbReference type="NCBI Taxonomy" id="2675323"/>
    <lineage>
        <taxon>Bacteria</taxon>
        <taxon>Bacillati</taxon>
        <taxon>Actinomycetota</taxon>
        <taxon>Actinomycetes</taxon>
        <taxon>Bifidobacteriales</taxon>
        <taxon>Bifidobacteriaceae</taxon>
        <taxon>Bifidobacterium</taxon>
    </lineage>
</organism>
<dbReference type="Proteomes" id="UP000588277">
    <property type="component" value="Unassembled WGS sequence"/>
</dbReference>
<dbReference type="AlphaFoldDB" id="A0A7Y0F1W8"/>
<name>A0A7Y0F1W8_9BIFI</name>
<reference evidence="1 2" key="1">
    <citation type="submission" date="2020-02" db="EMBL/GenBank/DDBJ databases">
        <title>Characterization of phylogenetic diversity of novel bifidobacterial species isolated in Czech ZOOs.</title>
        <authorList>
            <person name="Lugli G.A."/>
            <person name="Vera N.B."/>
            <person name="Ventura M."/>
        </authorList>
    </citation>
    <scope>NUCLEOTIDE SEQUENCE [LARGE SCALE GENOMIC DNA]</scope>
    <source>
        <strain evidence="1 2">DSM 109958</strain>
    </source>
</reference>
<gene>
    <name evidence="1" type="ORF">G1C96_0143</name>
</gene>
<keyword evidence="2" id="KW-1185">Reference proteome</keyword>